<feature type="region of interest" description="Disordered" evidence="1">
    <location>
        <begin position="107"/>
        <end position="145"/>
    </location>
</feature>
<evidence type="ECO:0000313" key="2">
    <source>
        <dbReference type="EMBL" id="RVE68305.1"/>
    </source>
</evidence>
<name>A0A3S2Q2R8_ORYJA</name>
<sequence>MDELHLSYSGLWAKKYLTDTLKCHIMCLDKGDDAREPSRTEDSEPLPATLDPWAQGCLPVVHFTHQSAHMSPQKDECDSHQVSRSSWPDSNRLIRSLLLTNEKGVVSLGTSSGRQSPIGCTQRQVPGGSGGSSPSSDSFKWKKTF</sequence>
<dbReference type="Pfam" id="PF15479">
    <property type="entry name" value="DUF4639"/>
    <property type="match status" value="1"/>
</dbReference>
<dbReference type="OrthoDB" id="193650at2759"/>
<reference evidence="2 3" key="2">
    <citation type="submission" date="2019-01" db="EMBL/GenBank/DDBJ databases">
        <title>A chromosome length genome reference of the Java medaka (oryzias javanicus).</title>
        <authorList>
            <person name="Herpin A."/>
            <person name="Takehana Y."/>
            <person name="Naruse K."/>
            <person name="Ansai S."/>
            <person name="Kawaguchi M."/>
        </authorList>
    </citation>
    <scope>NUCLEOTIDE SEQUENCE [LARGE SCALE GENOMIC DNA]</scope>
    <source>
        <strain evidence="2">RS831</strain>
        <tissue evidence="2">Whole body</tissue>
    </source>
</reference>
<organism evidence="2 3">
    <name type="scientific">Oryzias javanicus</name>
    <name type="common">Javanese ricefish</name>
    <name type="synonym">Aplocheilus javanicus</name>
    <dbReference type="NCBI Taxonomy" id="123683"/>
    <lineage>
        <taxon>Eukaryota</taxon>
        <taxon>Metazoa</taxon>
        <taxon>Chordata</taxon>
        <taxon>Craniata</taxon>
        <taxon>Vertebrata</taxon>
        <taxon>Euteleostomi</taxon>
        <taxon>Actinopterygii</taxon>
        <taxon>Neopterygii</taxon>
        <taxon>Teleostei</taxon>
        <taxon>Neoteleostei</taxon>
        <taxon>Acanthomorphata</taxon>
        <taxon>Ovalentaria</taxon>
        <taxon>Atherinomorphae</taxon>
        <taxon>Beloniformes</taxon>
        <taxon>Adrianichthyidae</taxon>
        <taxon>Oryziinae</taxon>
        <taxon>Oryzias</taxon>
    </lineage>
</organism>
<dbReference type="EMBL" id="CM012445">
    <property type="protein sequence ID" value="RVE68305.1"/>
    <property type="molecule type" value="Genomic_DNA"/>
</dbReference>
<feature type="compositionally biased region" description="Polar residues" evidence="1">
    <location>
        <begin position="108"/>
        <end position="124"/>
    </location>
</feature>
<feature type="compositionally biased region" description="Basic and acidic residues" evidence="1">
    <location>
        <begin position="72"/>
        <end position="81"/>
    </location>
</feature>
<keyword evidence="3" id="KW-1185">Reference proteome</keyword>
<evidence type="ECO:0000256" key="1">
    <source>
        <dbReference type="SAM" id="MobiDB-lite"/>
    </source>
</evidence>
<reference evidence="2 3" key="1">
    <citation type="submission" date="2018-11" db="EMBL/GenBank/DDBJ databases">
        <authorList>
            <person name="Lopez-Roques C."/>
            <person name="Donnadieu C."/>
            <person name="Bouchez O."/>
            <person name="Klopp C."/>
            <person name="Cabau C."/>
            <person name="Zahm M."/>
        </authorList>
    </citation>
    <scope>NUCLEOTIDE SEQUENCE [LARGE SCALE GENOMIC DNA]</scope>
    <source>
        <strain evidence="2">RS831</strain>
        <tissue evidence="2">Whole body</tissue>
    </source>
</reference>
<accession>A0A3S2Q2R8</accession>
<dbReference type="Proteomes" id="UP000283210">
    <property type="component" value="Chromosome 9"/>
</dbReference>
<gene>
    <name evidence="2" type="ORF">OJAV_G00090760</name>
</gene>
<proteinExistence type="predicted"/>
<protein>
    <submittedName>
        <fullName evidence="2">Uncharacterized protein</fullName>
    </submittedName>
</protein>
<feature type="region of interest" description="Disordered" evidence="1">
    <location>
        <begin position="69"/>
        <end position="88"/>
    </location>
</feature>
<evidence type="ECO:0000313" key="3">
    <source>
        <dbReference type="Proteomes" id="UP000283210"/>
    </source>
</evidence>
<dbReference type="AlphaFoldDB" id="A0A3S2Q2R8"/>
<dbReference type="InterPro" id="IPR028042">
    <property type="entry name" value="DUF4639"/>
</dbReference>